<dbReference type="NCBIfam" id="NF010228">
    <property type="entry name" value="PRK13682.1-3"/>
    <property type="match status" value="1"/>
</dbReference>
<evidence type="ECO:0000313" key="7">
    <source>
        <dbReference type="Proteomes" id="UP000078486"/>
    </source>
</evidence>
<protein>
    <submittedName>
        <fullName evidence="6">Uncharacterized protein</fullName>
    </submittedName>
</protein>
<gene>
    <name evidence="6" type="ORF">AW736_25630</name>
</gene>
<keyword evidence="2 5" id="KW-0812">Transmembrane</keyword>
<evidence type="ECO:0000256" key="1">
    <source>
        <dbReference type="ARBA" id="ARBA00022475"/>
    </source>
</evidence>
<feature type="transmembrane region" description="Helical" evidence="5">
    <location>
        <begin position="60"/>
        <end position="79"/>
    </location>
</feature>
<evidence type="ECO:0000256" key="5">
    <source>
        <dbReference type="SAM" id="Phobius"/>
    </source>
</evidence>
<feature type="transmembrane region" description="Helical" evidence="5">
    <location>
        <begin position="36"/>
        <end position="54"/>
    </location>
</feature>
<dbReference type="NCBIfam" id="NF010229">
    <property type="entry name" value="PRK13682.1-4"/>
    <property type="match status" value="1"/>
</dbReference>
<dbReference type="AlphaFoldDB" id="A0A178ICS3"/>
<evidence type="ECO:0000313" key="6">
    <source>
        <dbReference type="EMBL" id="OAM86955.1"/>
    </source>
</evidence>
<keyword evidence="4 5" id="KW-0472">Membrane</keyword>
<evidence type="ECO:0000256" key="2">
    <source>
        <dbReference type="ARBA" id="ARBA00022692"/>
    </source>
</evidence>
<organism evidence="6 7">
    <name type="scientific">Termitidicoccus mucosus</name>
    <dbReference type="NCBI Taxonomy" id="1184151"/>
    <lineage>
        <taxon>Bacteria</taxon>
        <taxon>Pseudomonadati</taxon>
        <taxon>Verrucomicrobiota</taxon>
        <taxon>Opitutia</taxon>
        <taxon>Opitutales</taxon>
        <taxon>Opitutaceae</taxon>
        <taxon>Termitidicoccus</taxon>
    </lineage>
</organism>
<dbReference type="HAMAP" id="MF_01361">
    <property type="entry name" value="UPF0391"/>
    <property type="match status" value="1"/>
</dbReference>
<comment type="caution">
    <text evidence="6">The sequence shown here is derived from an EMBL/GenBank/DDBJ whole genome shotgun (WGS) entry which is preliminary data.</text>
</comment>
<dbReference type="NCBIfam" id="NF010226">
    <property type="entry name" value="PRK13682.1-1"/>
    <property type="match status" value="1"/>
</dbReference>
<keyword evidence="3 5" id="KW-1133">Transmembrane helix</keyword>
<dbReference type="STRING" id="1184151.AW736_25630"/>
<accession>A0A178ICS3</accession>
<evidence type="ECO:0000256" key="4">
    <source>
        <dbReference type="ARBA" id="ARBA00023136"/>
    </source>
</evidence>
<sequence length="85" mass="8773">MGSCPAGGGGRLFLLPPFALVRGQCYAGGTMLRYSLIFLIVAIIAAVLGFGGLAGTAASIAKILFFVFLVIFVISLLIGRRPPTA</sequence>
<reference evidence="6 7" key="1">
    <citation type="submission" date="2016-01" db="EMBL/GenBank/DDBJ databases">
        <title>High potential of lignocellulose degradation of a new Verrucomicrobia species.</title>
        <authorList>
            <person name="Wang Y."/>
            <person name="Shi Y."/>
            <person name="Qiu Z."/>
            <person name="Liu S."/>
            <person name="Yang H."/>
        </authorList>
    </citation>
    <scope>NUCLEOTIDE SEQUENCE [LARGE SCALE GENOMIC DNA]</scope>
    <source>
        <strain evidence="6 7">TSB47</strain>
    </source>
</reference>
<dbReference type="Pfam" id="PF07043">
    <property type="entry name" value="DUF1328"/>
    <property type="match status" value="1"/>
</dbReference>
<dbReference type="EMBL" id="LRRQ01000190">
    <property type="protein sequence ID" value="OAM86955.1"/>
    <property type="molecule type" value="Genomic_DNA"/>
</dbReference>
<dbReference type="GO" id="GO:0005886">
    <property type="term" value="C:plasma membrane"/>
    <property type="evidence" value="ECO:0007669"/>
    <property type="project" value="InterPro"/>
</dbReference>
<evidence type="ECO:0000256" key="3">
    <source>
        <dbReference type="ARBA" id="ARBA00022989"/>
    </source>
</evidence>
<dbReference type="InterPro" id="IPR009760">
    <property type="entry name" value="DUF1328"/>
</dbReference>
<name>A0A178ICS3_9BACT</name>
<keyword evidence="1" id="KW-1003">Cell membrane</keyword>
<dbReference type="Proteomes" id="UP000078486">
    <property type="component" value="Unassembled WGS sequence"/>
</dbReference>
<keyword evidence="7" id="KW-1185">Reference proteome</keyword>
<proteinExistence type="inferred from homology"/>